<name>T2GDX9_MEGG1</name>
<sequence length="299" mass="32708">MIRLVLLCCVMVLGWAAHCPGQALQSPATVEPLHLRFGVTDMVGLEQARDEWGGFAQTLEALAGIRLEFVPMTRRDDALRGFADKTMDVALTGPAEYVVLRKRTKATVLLGFSRPDYFSVLVVLADGDIKTVRDLKGKKIAFNVVGSTSGHLAPMQLLKDLNLDPLREVTAIHAAPQAAWEALLRGDVAAFAASDSSFRSLRDADPCRGPGEFRVLARSGDLPGDLLMVGAHVPKAQTLRLKQALLDHAPALIEAIVRHPGNAKYRGMRFLRSMQDKDYDQIRAMYGAVGFPAYAEFLQ</sequence>
<gene>
    <name evidence="2" type="ORF">DGI_3077</name>
</gene>
<reference evidence="3" key="2">
    <citation type="submission" date="2013-07" db="EMBL/GenBank/DDBJ databases">
        <authorList>
            <person name="Morais-Silva F.O."/>
            <person name="Rezende A.M."/>
            <person name="Pimentel C."/>
            <person name="Resende D.M."/>
            <person name="Santos C.I."/>
            <person name="Clemente C."/>
            <person name="de Oliveira L.M."/>
            <person name="da Silva S.M."/>
            <person name="Costa D.A."/>
            <person name="Varela-Raposo A."/>
            <person name="Horacio E.C.A."/>
            <person name="Matos M."/>
            <person name="Flores O."/>
            <person name="Ruiz J.C."/>
            <person name="Rodrigues-Pousada C."/>
        </authorList>
    </citation>
    <scope>NUCLEOTIDE SEQUENCE [LARGE SCALE GENOMIC DNA]</scope>
    <source>
        <strain evidence="3">ATCC 19364 / DSM 1382 / NCIMB 9332 / VKM B-1759</strain>
    </source>
</reference>
<keyword evidence="1" id="KW-0732">Signal</keyword>
<dbReference type="eggNOG" id="COG3221">
    <property type="taxonomic scope" value="Bacteria"/>
</dbReference>
<dbReference type="PANTHER" id="PTHR35841:SF1">
    <property type="entry name" value="PHOSPHONATES-BINDING PERIPLASMIC PROTEIN"/>
    <property type="match status" value="1"/>
</dbReference>
<dbReference type="HOGENOM" id="CLU_051472_3_0_7"/>
<evidence type="ECO:0000313" key="3">
    <source>
        <dbReference type="Proteomes" id="UP000016587"/>
    </source>
</evidence>
<keyword evidence="3" id="KW-1185">Reference proteome</keyword>
<protein>
    <submittedName>
        <fullName evidence="2">Putative phosphonate ABC transporter, periplasmic phosphonate-binding protein</fullName>
    </submittedName>
</protein>
<dbReference type="RefSeq" id="WP_021761874.1">
    <property type="nucleotide sequence ID" value="NC_022444.1"/>
</dbReference>
<dbReference type="STRING" id="1121448.DGI_3077"/>
<evidence type="ECO:0000256" key="1">
    <source>
        <dbReference type="SAM" id="SignalP"/>
    </source>
</evidence>
<organism evidence="2 3">
    <name type="scientific">Megalodesulfovibrio gigas (strain ATCC 19364 / DSM 1382 / NCIMB 9332 / VKM B-1759)</name>
    <name type="common">Desulfovibrio gigas</name>
    <dbReference type="NCBI Taxonomy" id="1121448"/>
    <lineage>
        <taxon>Bacteria</taxon>
        <taxon>Pseudomonadati</taxon>
        <taxon>Thermodesulfobacteriota</taxon>
        <taxon>Desulfovibrionia</taxon>
        <taxon>Desulfovibrionales</taxon>
        <taxon>Desulfovibrionaceae</taxon>
        <taxon>Megalodesulfovibrio</taxon>
    </lineage>
</organism>
<dbReference type="Proteomes" id="UP000016587">
    <property type="component" value="Chromosome"/>
</dbReference>
<dbReference type="KEGG" id="dgg:DGI_3077"/>
<accession>T2GDX9</accession>
<proteinExistence type="predicted"/>
<dbReference type="Pfam" id="PF12974">
    <property type="entry name" value="Phosphonate-bd"/>
    <property type="match status" value="1"/>
</dbReference>
<dbReference type="PATRIC" id="fig|1121448.10.peg.3037"/>
<dbReference type="PANTHER" id="PTHR35841">
    <property type="entry name" value="PHOSPHONATES-BINDING PERIPLASMIC PROTEIN"/>
    <property type="match status" value="1"/>
</dbReference>
<dbReference type="AlphaFoldDB" id="T2GDX9"/>
<feature type="chain" id="PRO_5004588302" evidence="1">
    <location>
        <begin position="20"/>
        <end position="299"/>
    </location>
</feature>
<dbReference type="SUPFAM" id="SSF53850">
    <property type="entry name" value="Periplasmic binding protein-like II"/>
    <property type="match status" value="1"/>
</dbReference>
<reference evidence="2 3" key="1">
    <citation type="journal article" date="2013" name="J. Bacteriol.">
        <title>Roles of HynAB and Ech, the only two hydrogenases found in the model sulfate reducer Desulfovibrio gigas.</title>
        <authorList>
            <person name="Morais-Silva F.O."/>
            <person name="Santos C.I."/>
            <person name="Rodrigues R."/>
            <person name="Pereira I.A."/>
            <person name="Rodrigues-Pousada C."/>
        </authorList>
    </citation>
    <scope>NUCLEOTIDE SEQUENCE [LARGE SCALE GENOMIC DNA]</scope>
    <source>
        <strain evidence="3">ATCC 19364 / DSM 1382 / NCIMB 9332 / VKM B-1759</strain>
    </source>
</reference>
<evidence type="ECO:0000313" key="2">
    <source>
        <dbReference type="EMBL" id="AGW14795.1"/>
    </source>
</evidence>
<dbReference type="OrthoDB" id="7374754at2"/>
<dbReference type="EMBL" id="CP006585">
    <property type="protein sequence ID" value="AGW14795.1"/>
    <property type="molecule type" value="Genomic_DNA"/>
</dbReference>
<feature type="signal peptide" evidence="1">
    <location>
        <begin position="1"/>
        <end position="19"/>
    </location>
</feature>
<dbReference type="Gene3D" id="3.40.190.10">
    <property type="entry name" value="Periplasmic binding protein-like II"/>
    <property type="match status" value="2"/>
</dbReference>